<dbReference type="RefSeq" id="WP_132010969.1">
    <property type="nucleotide sequence ID" value="NZ_SLWL01000037.1"/>
</dbReference>
<dbReference type="PANTHER" id="PTHR30015">
    <property type="entry name" value="MRR RESTRICTION SYSTEM PROTEIN"/>
    <property type="match status" value="1"/>
</dbReference>
<dbReference type="InterPro" id="IPR052906">
    <property type="entry name" value="Type_IV_Methyl-Rstrct_Enzyme"/>
</dbReference>
<evidence type="ECO:0000259" key="2">
    <source>
        <dbReference type="Pfam" id="PF04471"/>
    </source>
</evidence>
<dbReference type="InterPro" id="IPR011335">
    <property type="entry name" value="Restrct_endonuc-II-like"/>
</dbReference>
<gene>
    <name evidence="3" type="ORF">EV666_1374</name>
</gene>
<keyword evidence="3" id="KW-0378">Hydrolase</keyword>
<dbReference type="InterPro" id="IPR007560">
    <property type="entry name" value="Restrct_endonuc_IV_Mrr"/>
</dbReference>
<reference evidence="3 4" key="1">
    <citation type="submission" date="2019-03" db="EMBL/GenBank/DDBJ databases">
        <title>Genomic Encyclopedia of Type Strains, Phase IV (KMG-IV): sequencing the most valuable type-strain genomes for metagenomic binning, comparative biology and taxonomic classification.</title>
        <authorList>
            <person name="Goeker M."/>
        </authorList>
    </citation>
    <scope>NUCLEOTIDE SEQUENCE [LARGE SCALE GENOMIC DNA]</scope>
    <source>
        <strain evidence="3 4">DSM 22958</strain>
    </source>
</reference>
<dbReference type="Gene3D" id="3.40.1350.10">
    <property type="match status" value="1"/>
</dbReference>
<evidence type="ECO:0000256" key="1">
    <source>
        <dbReference type="SAM" id="Phobius"/>
    </source>
</evidence>
<dbReference type="OrthoDB" id="9797274at2"/>
<dbReference type="SUPFAM" id="SSF52980">
    <property type="entry name" value="Restriction endonuclease-like"/>
    <property type="match status" value="1"/>
</dbReference>
<dbReference type="PANTHER" id="PTHR30015:SF6">
    <property type="entry name" value="SLL1429 PROTEIN"/>
    <property type="match status" value="1"/>
</dbReference>
<evidence type="ECO:0000313" key="3">
    <source>
        <dbReference type="EMBL" id="TCO07169.1"/>
    </source>
</evidence>
<dbReference type="AlphaFoldDB" id="A0A4R2GFZ3"/>
<proteinExistence type="predicted"/>
<dbReference type="EMBL" id="SLWL01000037">
    <property type="protein sequence ID" value="TCO07169.1"/>
    <property type="molecule type" value="Genomic_DNA"/>
</dbReference>
<sequence>MAIKKSSNSYISRNDKFLIPKIGLRKVFWDDFSYGFAIVAIIFIIFSWLSYSEVFEFVKNDTKPNINIFFICAISVITLVIATYLRKKFAEVTISRVLEELKPIGPKLAARRRALIYKDYYGHIKYDRWIDELDNVLNNIINPKIGDRHSARFAALGGLVWLDSVISKNWDAEVRSAVDPTTIRSPYEFEQWCAEECHRAGWDAYVTKASGDFGADVVAQRGNKIIVIQSKLYTGSVPISAVQEISGARLHYTATHAIVVSTSKYTRAAHKLAVTNDVTLLSATELYVFMKNY</sequence>
<dbReference type="GO" id="GO:0009307">
    <property type="term" value="P:DNA restriction-modification system"/>
    <property type="evidence" value="ECO:0007669"/>
    <property type="project" value="InterPro"/>
</dbReference>
<dbReference type="InterPro" id="IPR011856">
    <property type="entry name" value="tRNA_endonuc-like_dom_sf"/>
</dbReference>
<feature type="transmembrane region" description="Helical" evidence="1">
    <location>
        <begin position="66"/>
        <end position="85"/>
    </location>
</feature>
<dbReference type="Proteomes" id="UP000294881">
    <property type="component" value="Unassembled WGS sequence"/>
</dbReference>
<feature type="domain" description="Restriction endonuclease type IV Mrr" evidence="2">
    <location>
        <begin position="185"/>
        <end position="287"/>
    </location>
</feature>
<keyword evidence="3" id="KW-0540">Nuclease</keyword>
<name>A0A4R2GFZ3_9HYPH</name>
<feature type="transmembrane region" description="Helical" evidence="1">
    <location>
        <begin position="32"/>
        <end position="51"/>
    </location>
</feature>
<keyword evidence="1" id="KW-1133">Transmembrane helix</keyword>
<keyword evidence="1" id="KW-0472">Membrane</keyword>
<protein>
    <submittedName>
        <fullName evidence="3">Restriction endonuclease</fullName>
    </submittedName>
</protein>
<evidence type="ECO:0000313" key="4">
    <source>
        <dbReference type="Proteomes" id="UP000294881"/>
    </source>
</evidence>
<dbReference type="Pfam" id="PF04471">
    <property type="entry name" value="Mrr_cat"/>
    <property type="match status" value="1"/>
</dbReference>
<dbReference type="GO" id="GO:0015666">
    <property type="term" value="F:restriction endodeoxyribonuclease activity"/>
    <property type="evidence" value="ECO:0007669"/>
    <property type="project" value="TreeGrafter"/>
</dbReference>
<dbReference type="GO" id="GO:0003677">
    <property type="term" value="F:DNA binding"/>
    <property type="evidence" value="ECO:0007669"/>
    <property type="project" value="InterPro"/>
</dbReference>
<accession>A0A4R2GFZ3</accession>
<comment type="caution">
    <text evidence="3">The sequence shown here is derived from an EMBL/GenBank/DDBJ whole genome shotgun (WGS) entry which is preliminary data.</text>
</comment>
<organism evidence="3 4">
    <name type="scientific">Camelimonas lactis</name>
    <dbReference type="NCBI Taxonomy" id="659006"/>
    <lineage>
        <taxon>Bacteria</taxon>
        <taxon>Pseudomonadati</taxon>
        <taxon>Pseudomonadota</taxon>
        <taxon>Alphaproteobacteria</taxon>
        <taxon>Hyphomicrobiales</taxon>
        <taxon>Chelatococcaceae</taxon>
        <taxon>Camelimonas</taxon>
    </lineage>
</organism>
<keyword evidence="4" id="KW-1185">Reference proteome</keyword>
<keyword evidence="3" id="KW-0255">Endonuclease</keyword>
<keyword evidence="1" id="KW-0812">Transmembrane</keyword>